<organism evidence="8 9">
    <name type="scientific">Falsiroseomonas algicola</name>
    <dbReference type="NCBI Taxonomy" id="2716930"/>
    <lineage>
        <taxon>Bacteria</taxon>
        <taxon>Pseudomonadati</taxon>
        <taxon>Pseudomonadota</taxon>
        <taxon>Alphaproteobacteria</taxon>
        <taxon>Acetobacterales</taxon>
        <taxon>Roseomonadaceae</taxon>
        <taxon>Falsiroseomonas</taxon>
    </lineage>
</organism>
<reference evidence="8 9" key="2">
    <citation type="submission" date="2020-03" db="EMBL/GenBank/DDBJ databases">
        <title>Roseomonas stagni sp. nov., isolated from pond water in Japan.</title>
        <authorList>
            <person name="Furuhata K."/>
            <person name="Miyamoto H."/>
            <person name="Goto K."/>
        </authorList>
    </citation>
    <scope>NUCLEOTIDE SEQUENCE [LARGE SCALE GENOMIC DNA]</scope>
    <source>
        <strain evidence="8 9">PeD5</strain>
    </source>
</reference>
<dbReference type="Proteomes" id="UP000475385">
    <property type="component" value="Unassembled WGS sequence"/>
</dbReference>
<evidence type="ECO:0000313" key="9">
    <source>
        <dbReference type="Proteomes" id="UP000475385"/>
    </source>
</evidence>
<dbReference type="RefSeq" id="WP_164695679.1">
    <property type="nucleotide sequence ID" value="NZ_JAAIKB010000006.1"/>
</dbReference>
<comment type="subcellular location">
    <subcellularLocation>
        <location evidence="1">Membrane</location>
        <topology evidence="1">Multi-pass membrane protein</topology>
    </subcellularLocation>
</comment>
<reference evidence="8 9" key="1">
    <citation type="submission" date="2020-02" db="EMBL/GenBank/DDBJ databases">
        <authorList>
            <person name="Kim H.M."/>
            <person name="Jeon C.O."/>
        </authorList>
    </citation>
    <scope>NUCLEOTIDE SEQUENCE [LARGE SCALE GENOMIC DNA]</scope>
    <source>
        <strain evidence="8 9">PeD5</strain>
    </source>
</reference>
<sequence length="313" mass="31933">MLTAFLAVVPVFAVIGAGYAAGRFGWMGPTASAELNRFVIALGLPAMLFLVMAEADWGRLWQPGFVAAFVLGACLMLLAVMAWRLRRGEGLTAAALQGLNAGYANVGYMGFSICGAVFGPGSVALVSVATILTASVVLAVALTLMEAGRQAEAHPLRLGLRVGASLLRNPVVAAPLLGAAWAMAGITMPESLASVARMLGAAASPCALLAIGLFFALPAARMPEGGGLPVGIAALKLLGQPLLAWLLGRFAFGVEGEALGVLVLLSALPTGTGAFMLADRYRTNLAATSRIILLSTAASVLTLTALIMALGLM</sequence>
<feature type="transmembrane region" description="Helical" evidence="7">
    <location>
        <begin position="166"/>
        <end position="186"/>
    </location>
</feature>
<comment type="caution">
    <text evidence="8">The sequence shown here is derived from an EMBL/GenBank/DDBJ whole genome shotgun (WGS) entry which is preliminary data.</text>
</comment>
<keyword evidence="6 7" id="KW-0472">Membrane</keyword>
<evidence type="ECO:0000256" key="2">
    <source>
        <dbReference type="ARBA" id="ARBA00022448"/>
    </source>
</evidence>
<dbReference type="PANTHER" id="PTHR36838">
    <property type="entry name" value="AUXIN EFFLUX CARRIER FAMILY PROTEIN"/>
    <property type="match status" value="1"/>
</dbReference>
<evidence type="ECO:0000313" key="8">
    <source>
        <dbReference type="EMBL" id="NGM21786.1"/>
    </source>
</evidence>
<evidence type="ECO:0000256" key="7">
    <source>
        <dbReference type="SAM" id="Phobius"/>
    </source>
</evidence>
<feature type="transmembrane region" description="Helical" evidence="7">
    <location>
        <begin position="65"/>
        <end position="83"/>
    </location>
</feature>
<keyword evidence="4 7" id="KW-0812">Transmembrane</keyword>
<dbReference type="AlphaFoldDB" id="A0A6M1LN40"/>
<keyword evidence="2" id="KW-0813">Transport</keyword>
<evidence type="ECO:0000256" key="5">
    <source>
        <dbReference type="ARBA" id="ARBA00022989"/>
    </source>
</evidence>
<gene>
    <name evidence="8" type="ORF">G3576_17315</name>
</gene>
<proteinExistence type="predicted"/>
<protein>
    <submittedName>
        <fullName evidence="8">AEC family transporter</fullName>
    </submittedName>
</protein>
<dbReference type="InterPro" id="IPR004776">
    <property type="entry name" value="Mem_transp_PIN-like"/>
</dbReference>
<feature type="transmembrane region" description="Helical" evidence="7">
    <location>
        <begin position="36"/>
        <end position="53"/>
    </location>
</feature>
<evidence type="ECO:0000256" key="3">
    <source>
        <dbReference type="ARBA" id="ARBA00022475"/>
    </source>
</evidence>
<dbReference type="PANTHER" id="PTHR36838:SF3">
    <property type="entry name" value="TRANSPORTER AUXIN EFFLUX CARRIER EC FAMILY"/>
    <property type="match status" value="1"/>
</dbReference>
<evidence type="ECO:0000256" key="4">
    <source>
        <dbReference type="ARBA" id="ARBA00022692"/>
    </source>
</evidence>
<keyword evidence="5 7" id="KW-1133">Transmembrane helix</keyword>
<keyword evidence="9" id="KW-1185">Reference proteome</keyword>
<dbReference type="EMBL" id="JAAIKB010000006">
    <property type="protein sequence ID" value="NGM21786.1"/>
    <property type="molecule type" value="Genomic_DNA"/>
</dbReference>
<feature type="transmembrane region" description="Helical" evidence="7">
    <location>
        <begin position="291"/>
        <end position="312"/>
    </location>
</feature>
<feature type="transmembrane region" description="Helical" evidence="7">
    <location>
        <begin position="232"/>
        <end position="252"/>
    </location>
</feature>
<feature type="transmembrane region" description="Helical" evidence="7">
    <location>
        <begin position="123"/>
        <end position="145"/>
    </location>
</feature>
<keyword evidence="3" id="KW-1003">Cell membrane</keyword>
<dbReference type="GO" id="GO:0016020">
    <property type="term" value="C:membrane"/>
    <property type="evidence" value="ECO:0007669"/>
    <property type="project" value="UniProtKB-SubCell"/>
</dbReference>
<evidence type="ECO:0000256" key="6">
    <source>
        <dbReference type="ARBA" id="ARBA00023136"/>
    </source>
</evidence>
<feature type="transmembrane region" description="Helical" evidence="7">
    <location>
        <begin position="258"/>
        <end position="279"/>
    </location>
</feature>
<feature type="transmembrane region" description="Helical" evidence="7">
    <location>
        <begin position="198"/>
        <end position="220"/>
    </location>
</feature>
<name>A0A6M1LN40_9PROT</name>
<dbReference type="GO" id="GO:0055085">
    <property type="term" value="P:transmembrane transport"/>
    <property type="evidence" value="ECO:0007669"/>
    <property type="project" value="InterPro"/>
</dbReference>
<accession>A0A6M1LN40</accession>
<dbReference type="Pfam" id="PF03547">
    <property type="entry name" value="Mem_trans"/>
    <property type="match status" value="1"/>
</dbReference>
<evidence type="ECO:0000256" key="1">
    <source>
        <dbReference type="ARBA" id="ARBA00004141"/>
    </source>
</evidence>